<evidence type="ECO:0000313" key="3">
    <source>
        <dbReference type="EMBL" id="PAA84367.1"/>
    </source>
</evidence>
<evidence type="ECO:0000313" key="1">
    <source>
        <dbReference type="EMBL" id="PAA58976.1"/>
    </source>
</evidence>
<name>A0A267EC58_9PLAT</name>
<feature type="non-terminal residue" evidence="1">
    <location>
        <position position="1"/>
    </location>
</feature>
<proteinExistence type="predicted"/>
<dbReference type="EMBL" id="NIVC01002313">
    <property type="protein sequence ID" value="PAA58976.1"/>
    <property type="molecule type" value="Genomic_DNA"/>
</dbReference>
<sequence>SLTGSALVKINQSILLNMSSSDSNAPDIWRELALLGALEGKPESLQMYKLLTGLSIGQHLYNQVSGQAELAALRQKVVLNIVDYIKKHPKPSEDELAKVVLKEVEAFTKAVEKL</sequence>
<reference evidence="1 4" key="1">
    <citation type="submission" date="2017-06" db="EMBL/GenBank/DDBJ databases">
        <title>A platform for efficient transgenesis in Macrostomum lignano, a flatworm model organism for stem cell research.</title>
        <authorList>
            <person name="Berezikov E."/>
        </authorList>
    </citation>
    <scope>NUCLEOTIDE SEQUENCE [LARGE SCALE GENOMIC DNA]</scope>
    <source>
        <strain evidence="1">DV1</strain>
        <tissue evidence="1">Whole organism</tissue>
    </source>
</reference>
<evidence type="ECO:0000313" key="4">
    <source>
        <dbReference type="Proteomes" id="UP000215902"/>
    </source>
</evidence>
<protein>
    <submittedName>
        <fullName evidence="1">Uncharacterized protein</fullName>
    </submittedName>
</protein>
<dbReference type="Proteomes" id="UP000215902">
    <property type="component" value="Unassembled WGS sequence"/>
</dbReference>
<dbReference type="AlphaFoldDB" id="A0A267EC58"/>
<accession>A0A267EC58</accession>
<keyword evidence="4" id="KW-1185">Reference proteome</keyword>
<organism evidence="1 4">
    <name type="scientific">Macrostomum lignano</name>
    <dbReference type="NCBI Taxonomy" id="282301"/>
    <lineage>
        <taxon>Eukaryota</taxon>
        <taxon>Metazoa</taxon>
        <taxon>Spiralia</taxon>
        <taxon>Lophotrochozoa</taxon>
        <taxon>Platyhelminthes</taxon>
        <taxon>Rhabditophora</taxon>
        <taxon>Macrostomorpha</taxon>
        <taxon>Macrostomida</taxon>
        <taxon>Macrostomidae</taxon>
        <taxon>Macrostomum</taxon>
    </lineage>
</organism>
<dbReference type="EMBL" id="NIVC01000376">
    <property type="protein sequence ID" value="PAA84367.1"/>
    <property type="molecule type" value="Genomic_DNA"/>
</dbReference>
<comment type="caution">
    <text evidence="1">The sequence shown here is derived from an EMBL/GenBank/DDBJ whole genome shotgun (WGS) entry which is preliminary data.</text>
</comment>
<gene>
    <name evidence="3" type="ORF">BOX15_Mlig013167g5</name>
    <name evidence="1" type="ORF">BOX15_Mlig030517g1</name>
    <name evidence="2" type="ORF">BOX15_Mlig030517g2</name>
</gene>
<evidence type="ECO:0000313" key="2">
    <source>
        <dbReference type="EMBL" id="PAA84239.1"/>
    </source>
</evidence>
<dbReference type="OrthoDB" id="6019768at2759"/>
<dbReference type="EMBL" id="NIVC01000384">
    <property type="protein sequence ID" value="PAA84239.1"/>
    <property type="molecule type" value="Genomic_DNA"/>
</dbReference>